<dbReference type="OrthoDB" id="2515589at2759"/>
<keyword evidence="2" id="KW-1185">Reference proteome</keyword>
<evidence type="ECO:0000313" key="2">
    <source>
        <dbReference type="Proteomes" id="UP000765509"/>
    </source>
</evidence>
<reference evidence="1" key="1">
    <citation type="submission" date="2021-03" db="EMBL/GenBank/DDBJ databases">
        <title>Draft genome sequence of rust myrtle Austropuccinia psidii MF-1, a brazilian biotype.</title>
        <authorList>
            <person name="Quecine M.C."/>
            <person name="Pachon D.M.R."/>
            <person name="Bonatelli M.L."/>
            <person name="Correr F.H."/>
            <person name="Franceschini L.M."/>
            <person name="Leite T.F."/>
            <person name="Margarido G.R.A."/>
            <person name="Almeida C.A."/>
            <person name="Ferrarezi J.A."/>
            <person name="Labate C.A."/>
        </authorList>
    </citation>
    <scope>NUCLEOTIDE SEQUENCE</scope>
    <source>
        <strain evidence="1">MF-1</strain>
    </source>
</reference>
<sequence length="125" mass="13946">MCNLALLPKPQPTRITMRTFSGTIKITLIGKLSLGSFTLYLVYYSPQGRSNLISASQLEDHGLRLYQKNNMIIVKSSNKIVQSFPRKGNLYVSQYSFSSNPIQQGCSSPLATDWHILLGHPSLNT</sequence>
<dbReference type="EMBL" id="AVOT02044451">
    <property type="protein sequence ID" value="MBW0539807.1"/>
    <property type="molecule type" value="Genomic_DNA"/>
</dbReference>
<dbReference type="AlphaFoldDB" id="A0A9Q3FM78"/>
<organism evidence="1 2">
    <name type="scientific">Austropuccinia psidii MF-1</name>
    <dbReference type="NCBI Taxonomy" id="1389203"/>
    <lineage>
        <taxon>Eukaryota</taxon>
        <taxon>Fungi</taxon>
        <taxon>Dikarya</taxon>
        <taxon>Basidiomycota</taxon>
        <taxon>Pucciniomycotina</taxon>
        <taxon>Pucciniomycetes</taxon>
        <taxon>Pucciniales</taxon>
        <taxon>Sphaerophragmiaceae</taxon>
        <taxon>Austropuccinia</taxon>
    </lineage>
</organism>
<evidence type="ECO:0000313" key="1">
    <source>
        <dbReference type="EMBL" id="MBW0539807.1"/>
    </source>
</evidence>
<proteinExistence type="predicted"/>
<dbReference type="Proteomes" id="UP000765509">
    <property type="component" value="Unassembled WGS sequence"/>
</dbReference>
<comment type="caution">
    <text evidence="1">The sequence shown here is derived from an EMBL/GenBank/DDBJ whole genome shotgun (WGS) entry which is preliminary data.</text>
</comment>
<accession>A0A9Q3FM78</accession>
<gene>
    <name evidence="1" type="ORF">O181_079522</name>
</gene>
<protein>
    <recommendedName>
        <fullName evidence="3">GAG-pre-integrase domain-containing protein</fullName>
    </recommendedName>
</protein>
<name>A0A9Q3FM78_9BASI</name>
<evidence type="ECO:0008006" key="3">
    <source>
        <dbReference type="Google" id="ProtNLM"/>
    </source>
</evidence>